<dbReference type="AlphaFoldDB" id="A0A451ASC8"/>
<feature type="region of interest" description="Disordered" evidence="1">
    <location>
        <begin position="1"/>
        <end position="32"/>
    </location>
</feature>
<dbReference type="EMBL" id="CAADGD010000008">
    <property type="protein sequence ID" value="VFK68940.1"/>
    <property type="molecule type" value="Genomic_DNA"/>
</dbReference>
<reference evidence="3" key="1">
    <citation type="submission" date="2019-02" db="EMBL/GenBank/DDBJ databases">
        <authorList>
            <person name="Gruber-Vodicka R. H."/>
            <person name="Seah K. B. B."/>
        </authorList>
    </citation>
    <scope>NUCLEOTIDE SEQUENCE</scope>
    <source>
        <strain evidence="3">BECK_BY19</strain>
        <strain evidence="2">BECK_BY8</strain>
    </source>
</reference>
<dbReference type="PANTHER" id="PTHR35586">
    <property type="entry name" value="SLL1691 PROTEIN"/>
    <property type="match status" value="1"/>
</dbReference>
<proteinExistence type="predicted"/>
<gene>
    <name evidence="2" type="ORF">BECKUNK1418G_GA0071005_10416</name>
    <name evidence="3" type="ORF">BECKUNK1418H_GA0071006_100822</name>
</gene>
<evidence type="ECO:0000313" key="3">
    <source>
        <dbReference type="EMBL" id="VFK68940.1"/>
    </source>
</evidence>
<dbReference type="PANTHER" id="PTHR35586:SF1">
    <property type="entry name" value="SLL1691 PROTEIN"/>
    <property type="match status" value="1"/>
</dbReference>
<evidence type="ECO:0008006" key="4">
    <source>
        <dbReference type="Google" id="ProtNLM"/>
    </source>
</evidence>
<evidence type="ECO:0000313" key="2">
    <source>
        <dbReference type="EMBL" id="VFK64063.1"/>
    </source>
</evidence>
<evidence type="ECO:0000256" key="1">
    <source>
        <dbReference type="SAM" id="MobiDB-lite"/>
    </source>
</evidence>
<feature type="compositionally biased region" description="Polar residues" evidence="1">
    <location>
        <begin position="1"/>
        <end position="11"/>
    </location>
</feature>
<accession>A0A451ASC8</accession>
<protein>
    <recommendedName>
        <fullName evidence="4">DUF4351 domain-containing protein</fullName>
    </recommendedName>
</protein>
<organism evidence="3">
    <name type="scientific">Candidatus Kentrum sp. UNK</name>
    <dbReference type="NCBI Taxonomy" id="2126344"/>
    <lineage>
        <taxon>Bacteria</taxon>
        <taxon>Pseudomonadati</taxon>
        <taxon>Pseudomonadota</taxon>
        <taxon>Gammaproteobacteria</taxon>
        <taxon>Candidatus Kentrum</taxon>
    </lineage>
</organism>
<sequence>MWSENIGNSMNKKGEKVANDGTTRPRTRDDYDSPWKEALEGYFPEFLALIFPVIQAGIDWSHPHEFLDKELQQIVRDAEIGRRYADKLVKVWTLSGRETWVLIHVEVQGQPEPDFDERMYVYNYRLFDRYRVDVVSLAVLADSSPDFQAGTYERGRWGCDVRFRFPTVKLLDLGNDWASLEASDNPFTSVVMAHLMAQKNREGAKRLDAKLQLIRLMYDRGYSKDQILTLFRVIDWLLRTPLELEPVFQQALSTIEEKKMAYITGIERLGLERGMQQGMQQGIQQGMQHGMRQGEVAVLERQLQRKFGERFTELHRQRMKEADINTLLDWSEQVLIAHSIDEVFH</sequence>
<dbReference type="EMBL" id="CAADFZ010000041">
    <property type="protein sequence ID" value="VFK64063.1"/>
    <property type="molecule type" value="Genomic_DNA"/>
</dbReference>
<name>A0A451ASC8_9GAMM</name>